<dbReference type="EMBL" id="OW240923">
    <property type="protein sequence ID" value="CAH2324813.1"/>
    <property type="molecule type" value="Genomic_DNA"/>
</dbReference>
<protein>
    <submittedName>
        <fullName evidence="1">Uncharacterized protein</fullName>
    </submittedName>
</protein>
<dbReference type="Proteomes" id="UP001295444">
    <property type="component" value="Chromosome 12"/>
</dbReference>
<accession>A0AAD1TIS1</accession>
<evidence type="ECO:0000313" key="1">
    <source>
        <dbReference type="EMBL" id="CAH2324813.1"/>
    </source>
</evidence>
<dbReference type="InterPro" id="IPR004244">
    <property type="entry name" value="Transposase_22"/>
</dbReference>
<dbReference type="Gene3D" id="3.30.70.1820">
    <property type="entry name" value="L1 transposable element, RRM domain"/>
    <property type="match status" value="1"/>
</dbReference>
<keyword evidence="2" id="KW-1185">Reference proteome</keyword>
<name>A0AAD1TIS1_PELCU</name>
<evidence type="ECO:0000313" key="2">
    <source>
        <dbReference type="Proteomes" id="UP001295444"/>
    </source>
</evidence>
<feature type="non-terminal residue" evidence="1">
    <location>
        <position position="127"/>
    </location>
</feature>
<dbReference type="AlphaFoldDB" id="A0AAD1TIS1"/>
<organism evidence="1 2">
    <name type="scientific">Pelobates cultripes</name>
    <name type="common">Western spadefoot toad</name>
    <dbReference type="NCBI Taxonomy" id="61616"/>
    <lineage>
        <taxon>Eukaryota</taxon>
        <taxon>Metazoa</taxon>
        <taxon>Chordata</taxon>
        <taxon>Craniata</taxon>
        <taxon>Vertebrata</taxon>
        <taxon>Euteleostomi</taxon>
        <taxon>Amphibia</taxon>
        <taxon>Batrachia</taxon>
        <taxon>Anura</taxon>
        <taxon>Pelobatoidea</taxon>
        <taxon>Pelobatidae</taxon>
        <taxon>Pelobates</taxon>
    </lineage>
</organism>
<dbReference type="PANTHER" id="PTHR11505">
    <property type="entry name" value="L1 TRANSPOSABLE ELEMENT-RELATED"/>
    <property type="match status" value="1"/>
</dbReference>
<feature type="non-terminal residue" evidence="1">
    <location>
        <position position="1"/>
    </location>
</feature>
<proteinExistence type="predicted"/>
<sequence>EGMLLAMRCQLEDVDNRGQKCNIRVRGVPKVDGEENVGETLSGLFRAPLPTTVPAQFKFERAHRGARSNLGENLPRDLICCMHSFLIKEAIMRRARDRPTSEYRGAQVSLYNDLSPLMLEARLAIKP</sequence>
<gene>
    <name evidence="1" type="ORF">PECUL_23A000446</name>
</gene>
<reference evidence="1" key="1">
    <citation type="submission" date="2022-03" db="EMBL/GenBank/DDBJ databases">
        <authorList>
            <person name="Alioto T."/>
            <person name="Alioto T."/>
            <person name="Gomez Garrido J."/>
        </authorList>
    </citation>
    <scope>NUCLEOTIDE SEQUENCE</scope>
</reference>